<proteinExistence type="predicted"/>
<accession>A0AAV4XPH8</accession>
<evidence type="ECO:0008006" key="3">
    <source>
        <dbReference type="Google" id="ProtNLM"/>
    </source>
</evidence>
<gene>
    <name evidence="1" type="ORF">CEXT_72471</name>
</gene>
<reference evidence="1 2" key="1">
    <citation type="submission" date="2021-06" db="EMBL/GenBank/DDBJ databases">
        <title>Caerostris extrusa draft genome.</title>
        <authorList>
            <person name="Kono N."/>
            <person name="Arakawa K."/>
        </authorList>
    </citation>
    <scope>NUCLEOTIDE SEQUENCE [LARGE SCALE GENOMIC DNA]</scope>
</reference>
<comment type="caution">
    <text evidence="1">The sequence shown here is derived from an EMBL/GenBank/DDBJ whole genome shotgun (WGS) entry which is preliminary data.</text>
</comment>
<organism evidence="1 2">
    <name type="scientific">Caerostris extrusa</name>
    <name type="common">Bark spider</name>
    <name type="synonym">Caerostris bankana</name>
    <dbReference type="NCBI Taxonomy" id="172846"/>
    <lineage>
        <taxon>Eukaryota</taxon>
        <taxon>Metazoa</taxon>
        <taxon>Ecdysozoa</taxon>
        <taxon>Arthropoda</taxon>
        <taxon>Chelicerata</taxon>
        <taxon>Arachnida</taxon>
        <taxon>Araneae</taxon>
        <taxon>Araneomorphae</taxon>
        <taxon>Entelegynae</taxon>
        <taxon>Araneoidea</taxon>
        <taxon>Araneidae</taxon>
        <taxon>Caerostris</taxon>
    </lineage>
</organism>
<dbReference type="Proteomes" id="UP001054945">
    <property type="component" value="Unassembled WGS sequence"/>
</dbReference>
<feature type="non-terminal residue" evidence="1">
    <location>
        <position position="74"/>
    </location>
</feature>
<name>A0AAV4XPH8_CAEEX</name>
<evidence type="ECO:0000313" key="1">
    <source>
        <dbReference type="EMBL" id="GIY96542.1"/>
    </source>
</evidence>
<evidence type="ECO:0000313" key="2">
    <source>
        <dbReference type="Proteomes" id="UP001054945"/>
    </source>
</evidence>
<sequence length="74" mass="8523">MDLSHFVIGLSVGLTSMLSEALYVHPLRFCCLYPQGSRLYLMLDHYKRMQDFCDLRTEASLVKSLVTFAFTEGR</sequence>
<dbReference type="AlphaFoldDB" id="A0AAV4XPH8"/>
<protein>
    <recommendedName>
        <fullName evidence="3">Secreted protein</fullName>
    </recommendedName>
</protein>
<keyword evidence="2" id="KW-1185">Reference proteome</keyword>
<dbReference type="EMBL" id="BPLR01000672">
    <property type="protein sequence ID" value="GIY96542.1"/>
    <property type="molecule type" value="Genomic_DNA"/>
</dbReference>